<dbReference type="EMBL" id="JAJJVO010000013">
    <property type="protein sequence ID" value="MCC9272814.1"/>
    <property type="molecule type" value="Genomic_DNA"/>
</dbReference>
<dbReference type="GO" id="GO:0005737">
    <property type="term" value="C:cytoplasm"/>
    <property type="evidence" value="ECO:0007669"/>
    <property type="project" value="TreeGrafter"/>
</dbReference>
<organism evidence="4 5">
    <name type="scientific">Enterococcus aquimarinus</name>
    <dbReference type="NCBI Taxonomy" id="328396"/>
    <lineage>
        <taxon>Bacteria</taxon>
        <taxon>Bacillati</taxon>
        <taxon>Bacillota</taxon>
        <taxon>Bacilli</taxon>
        <taxon>Lactobacillales</taxon>
        <taxon>Enterococcaceae</taxon>
        <taxon>Enterococcus</taxon>
    </lineage>
</organism>
<comment type="caution">
    <text evidence="4">The sequence shown here is derived from an EMBL/GenBank/DDBJ whole genome shotgun (WGS) entry which is preliminary data.</text>
</comment>
<dbReference type="InterPro" id="IPR033753">
    <property type="entry name" value="GCV_H/Fam206"/>
</dbReference>
<feature type="domain" description="Lipoyl-binding" evidence="3">
    <location>
        <begin position="20"/>
        <end position="102"/>
    </location>
</feature>
<dbReference type="GO" id="GO:0005960">
    <property type="term" value="C:glycine cleavage complex"/>
    <property type="evidence" value="ECO:0007669"/>
    <property type="project" value="InterPro"/>
</dbReference>
<dbReference type="AlphaFoldDB" id="A0A9E3ZSH6"/>
<keyword evidence="2" id="KW-0450">Lipoyl</keyword>
<dbReference type="Pfam" id="PF01597">
    <property type="entry name" value="GCV_H"/>
    <property type="match status" value="1"/>
</dbReference>
<dbReference type="GO" id="GO:0009249">
    <property type="term" value="P:protein lipoylation"/>
    <property type="evidence" value="ECO:0007669"/>
    <property type="project" value="TreeGrafter"/>
</dbReference>
<dbReference type="GO" id="GO:0019464">
    <property type="term" value="P:glycine decarboxylation via glycine cleavage system"/>
    <property type="evidence" value="ECO:0007669"/>
    <property type="project" value="InterPro"/>
</dbReference>
<dbReference type="Proteomes" id="UP000813384">
    <property type="component" value="Unassembled WGS sequence"/>
</dbReference>
<dbReference type="SUPFAM" id="SSF51230">
    <property type="entry name" value="Single hybrid motif"/>
    <property type="match status" value="1"/>
</dbReference>
<sequence length="112" mass="12450">MKTPCLKKKDNLWILFNGSEYVVGLTSEAQEELGEITFIDLPGEGQELKQGETLLEVEAEKAVSEFSSPLTGVISSINEKIDQDISVLNDQDELCAWILSYKNVSAEEFHAL</sequence>
<dbReference type="CDD" id="cd06848">
    <property type="entry name" value="GCS_H"/>
    <property type="match status" value="1"/>
</dbReference>
<evidence type="ECO:0000313" key="5">
    <source>
        <dbReference type="Proteomes" id="UP000813384"/>
    </source>
</evidence>
<evidence type="ECO:0000256" key="2">
    <source>
        <dbReference type="ARBA" id="ARBA00022823"/>
    </source>
</evidence>
<dbReference type="PROSITE" id="PS50968">
    <property type="entry name" value="BIOTINYL_LIPOYL"/>
    <property type="match status" value="1"/>
</dbReference>
<dbReference type="Gene3D" id="2.40.50.100">
    <property type="match status" value="1"/>
</dbReference>
<comment type="similarity">
    <text evidence="1">Belongs to the GcvH family.</text>
</comment>
<reference evidence="4" key="2">
    <citation type="submission" date="2021-11" db="EMBL/GenBank/DDBJ databases">
        <authorList>
            <person name="Gilroy R."/>
        </authorList>
    </citation>
    <scope>NUCLEOTIDE SEQUENCE</scope>
    <source>
        <strain evidence="4">150</strain>
    </source>
</reference>
<proteinExistence type="inferred from homology"/>
<gene>
    <name evidence="4" type="ORF">K8V42_00720</name>
</gene>
<accession>A0A9E3ZSH6</accession>
<evidence type="ECO:0000259" key="3">
    <source>
        <dbReference type="PROSITE" id="PS50968"/>
    </source>
</evidence>
<dbReference type="InterPro" id="IPR000089">
    <property type="entry name" value="Biotin_lipoyl"/>
</dbReference>
<protein>
    <submittedName>
        <fullName evidence="4">Glycine cleavage system protein H</fullName>
    </submittedName>
</protein>
<dbReference type="PANTHER" id="PTHR11715:SF3">
    <property type="entry name" value="GLYCINE CLEAVAGE SYSTEM H PROTEIN-RELATED"/>
    <property type="match status" value="1"/>
</dbReference>
<evidence type="ECO:0000256" key="1">
    <source>
        <dbReference type="ARBA" id="ARBA00009249"/>
    </source>
</evidence>
<reference evidence="4" key="1">
    <citation type="journal article" date="2021" name="PeerJ">
        <title>Extensive microbial diversity within the chicken gut microbiome revealed by metagenomics and culture.</title>
        <authorList>
            <person name="Gilroy R."/>
            <person name="Ravi A."/>
            <person name="Getino M."/>
            <person name="Pursley I."/>
            <person name="Horton D.L."/>
            <person name="Alikhan N.F."/>
            <person name="Baker D."/>
            <person name="Gharbi K."/>
            <person name="Hall N."/>
            <person name="Watson M."/>
            <person name="Adriaenssens E.M."/>
            <person name="Foster-Nyarko E."/>
            <person name="Jarju S."/>
            <person name="Secka A."/>
            <person name="Antonio M."/>
            <person name="Oren A."/>
            <person name="Chaudhuri R.R."/>
            <person name="La Ragione R."/>
            <person name="Hildebrand F."/>
            <person name="Pallen M.J."/>
        </authorList>
    </citation>
    <scope>NUCLEOTIDE SEQUENCE</scope>
    <source>
        <strain evidence="4">150</strain>
    </source>
</reference>
<dbReference type="PROSITE" id="PS00189">
    <property type="entry name" value="LIPOYL"/>
    <property type="match status" value="1"/>
</dbReference>
<dbReference type="PANTHER" id="PTHR11715">
    <property type="entry name" value="GLYCINE CLEAVAGE SYSTEM H PROTEIN"/>
    <property type="match status" value="1"/>
</dbReference>
<evidence type="ECO:0000313" key="4">
    <source>
        <dbReference type="EMBL" id="MCC9272814.1"/>
    </source>
</evidence>
<dbReference type="InterPro" id="IPR003016">
    <property type="entry name" value="2-oxoA_DH_lipoyl-BS"/>
</dbReference>
<dbReference type="InterPro" id="IPR002930">
    <property type="entry name" value="GCV_H"/>
</dbReference>
<dbReference type="InterPro" id="IPR011053">
    <property type="entry name" value="Single_hybrid_motif"/>
</dbReference>
<name>A0A9E3ZSH6_9ENTE</name>